<proteinExistence type="predicted"/>
<evidence type="ECO:0000313" key="1">
    <source>
        <dbReference type="EMBL" id="KAJ5200123.1"/>
    </source>
</evidence>
<reference evidence="1" key="1">
    <citation type="submission" date="2022-11" db="EMBL/GenBank/DDBJ databases">
        <authorList>
            <person name="Petersen C."/>
        </authorList>
    </citation>
    <scope>NUCLEOTIDE SEQUENCE</scope>
    <source>
        <strain evidence="1">IBT 16849</strain>
    </source>
</reference>
<dbReference type="PANTHER" id="PTHR24198">
    <property type="entry name" value="ANKYRIN REPEAT AND PROTEIN KINASE DOMAIN-CONTAINING PROTEIN"/>
    <property type="match status" value="1"/>
</dbReference>
<protein>
    <recommendedName>
        <fullName evidence="3">Fungal N-terminal domain-containing protein</fullName>
    </recommendedName>
</protein>
<comment type="caution">
    <text evidence="1">The sequence shown here is derived from an EMBL/GenBank/DDBJ whole genome shotgun (WGS) entry which is preliminary data.</text>
</comment>
<dbReference type="OrthoDB" id="539213at2759"/>
<name>A0A9W9MFF2_9EURO</name>
<evidence type="ECO:0000313" key="2">
    <source>
        <dbReference type="Proteomes" id="UP001150879"/>
    </source>
</evidence>
<keyword evidence="2" id="KW-1185">Reference proteome</keyword>
<dbReference type="Proteomes" id="UP001150879">
    <property type="component" value="Unassembled WGS sequence"/>
</dbReference>
<dbReference type="PANTHER" id="PTHR24198:SF165">
    <property type="entry name" value="ANKYRIN REPEAT-CONTAINING PROTEIN-RELATED"/>
    <property type="match status" value="1"/>
</dbReference>
<reference evidence="1" key="2">
    <citation type="journal article" date="2023" name="IMA Fungus">
        <title>Comparative genomic study of the Penicillium genus elucidates a diverse pangenome and 15 lateral gene transfer events.</title>
        <authorList>
            <person name="Petersen C."/>
            <person name="Sorensen T."/>
            <person name="Nielsen M.R."/>
            <person name="Sondergaard T.E."/>
            <person name="Sorensen J.L."/>
            <person name="Fitzpatrick D.A."/>
            <person name="Frisvad J.C."/>
            <person name="Nielsen K.L."/>
        </authorList>
    </citation>
    <scope>NUCLEOTIDE SEQUENCE</scope>
    <source>
        <strain evidence="1">IBT 16849</strain>
    </source>
</reference>
<gene>
    <name evidence="1" type="ORF">N7472_005327</name>
</gene>
<organism evidence="1 2">
    <name type="scientific">Penicillium cf. griseofulvum</name>
    <dbReference type="NCBI Taxonomy" id="2972120"/>
    <lineage>
        <taxon>Eukaryota</taxon>
        <taxon>Fungi</taxon>
        <taxon>Dikarya</taxon>
        <taxon>Ascomycota</taxon>
        <taxon>Pezizomycotina</taxon>
        <taxon>Eurotiomycetes</taxon>
        <taxon>Eurotiomycetidae</taxon>
        <taxon>Eurotiales</taxon>
        <taxon>Aspergillaceae</taxon>
        <taxon>Penicillium</taxon>
    </lineage>
</organism>
<dbReference type="InterPro" id="IPR036770">
    <property type="entry name" value="Ankyrin_rpt-contain_sf"/>
</dbReference>
<dbReference type="SUPFAM" id="SSF48403">
    <property type="entry name" value="Ankyrin repeat"/>
    <property type="match status" value="1"/>
</dbReference>
<dbReference type="EMBL" id="JAPQKP010000003">
    <property type="protein sequence ID" value="KAJ5200123.1"/>
    <property type="molecule type" value="Genomic_DNA"/>
</dbReference>
<dbReference type="AlphaFoldDB" id="A0A9W9MFF2"/>
<dbReference type="Gene3D" id="1.25.40.20">
    <property type="entry name" value="Ankyrin repeat-containing domain"/>
    <property type="match status" value="1"/>
</dbReference>
<sequence length="786" mass="87183">MDPLSLAANIGAVIGLLDVVCRLGKETCRVVSEIKHAPDEVKRLRLELEEIDILLLNIHQYCQRYQRQHPTMIAESNSAIAHLFTLLQKLRLEYEATTEIVERNSHTPHAGRRQRLRSMGNRVKLVLAGELKAIFKTLSRYKAQLSINLQVLAGFNDLAVHDSIQELSDALSPLNLGTKKKRVTVRDDQSLFSEKEFIQDHHQPQKVARHQDSTSLTPPSGWVLNEGSLDRVTLPLMLLKPKIQEALSLLTLYKPGQAQLSEQDTNWIQQELESLLAICHETAAVALKMPSGTVKSGACHTMPTKEHSKTASQYRAEKARQVRKTNEIATTKFLARESPAGNVSVRIQCIKNPDSGNIAVSDIMLLLTPNPAIHTNGFVISLARLNQRLQQPPIHRSISTYTVVEPNSPIFECVKSNNIDHLRQLLGSREATPDMRNTENEGLLSVAARNLRFEICELLINEGADPSHCCWDGTNAIYAVRNAFWYRATGYNVPKSILNRLLRLFVRAGCDINSVALGGNPLHFTVSNTLPGSAIVDEEEISCLVNLLVCLGCDIEHGNSDGLTPLLYNACIPGLNGVTVLKELLQWGANPHAKTHLGEGALHLAIAYSIPGTAHGNLGIRCLQARLALLLKAGCDPNLRDHNGHTVSDFALSSPRTWFQWCHAMEKNQNLPLEDIIRKEDNSGAYDAALASRGRSSDDCHSNDGIDSDWESCSGGDSDSNEIDSSYNPPLNFCSDYDHPFLSWGGFFPWGVPPLCWDCGLPVQLRDIARKKRQALDIFQTLRSQM</sequence>
<accession>A0A9W9MFF2</accession>
<evidence type="ECO:0008006" key="3">
    <source>
        <dbReference type="Google" id="ProtNLM"/>
    </source>
</evidence>